<dbReference type="EMBL" id="BAAAEI010000023">
    <property type="protein sequence ID" value="GAA0368282.1"/>
    <property type="molecule type" value="Genomic_DNA"/>
</dbReference>
<dbReference type="InterPro" id="IPR036078">
    <property type="entry name" value="Spo11/TopoVI_A_sf"/>
</dbReference>
<proteinExistence type="predicted"/>
<evidence type="ECO:0000259" key="1">
    <source>
        <dbReference type="Pfam" id="PF23947"/>
    </source>
</evidence>
<gene>
    <name evidence="2" type="ORF">GCM10009092_35690</name>
</gene>
<dbReference type="Proteomes" id="UP001501757">
    <property type="component" value="Unassembled WGS sequence"/>
</dbReference>
<reference evidence="2 3" key="1">
    <citation type="journal article" date="2019" name="Int. J. Syst. Evol. Microbiol.">
        <title>The Global Catalogue of Microorganisms (GCM) 10K type strain sequencing project: providing services to taxonomists for standard genome sequencing and annotation.</title>
        <authorList>
            <consortium name="The Broad Institute Genomics Platform"/>
            <consortium name="The Broad Institute Genome Sequencing Center for Infectious Disease"/>
            <person name="Wu L."/>
            <person name="Ma J."/>
        </authorList>
    </citation>
    <scope>NUCLEOTIDE SEQUENCE [LARGE SCALE GENOMIC DNA]</scope>
    <source>
        <strain evidence="2 3">JCM 13378</strain>
    </source>
</reference>
<organism evidence="2 3">
    <name type="scientific">Bowmanella denitrificans</name>
    <dbReference type="NCBI Taxonomy" id="366582"/>
    <lineage>
        <taxon>Bacteria</taxon>
        <taxon>Pseudomonadati</taxon>
        <taxon>Pseudomonadota</taxon>
        <taxon>Gammaproteobacteria</taxon>
        <taxon>Alteromonadales</taxon>
        <taxon>Alteromonadaceae</taxon>
        <taxon>Bowmanella</taxon>
    </lineage>
</organism>
<comment type="caution">
    <text evidence="2">The sequence shown here is derived from an EMBL/GenBank/DDBJ whole genome shotgun (WGS) entry which is preliminary data.</text>
</comment>
<evidence type="ECO:0000313" key="3">
    <source>
        <dbReference type="Proteomes" id="UP001501757"/>
    </source>
</evidence>
<dbReference type="Pfam" id="PF23947">
    <property type="entry name" value="DUF7281"/>
    <property type="match status" value="1"/>
</dbReference>
<feature type="domain" description="DUF7281" evidence="1">
    <location>
        <begin position="100"/>
        <end position="279"/>
    </location>
</feature>
<keyword evidence="3" id="KW-1185">Reference proteome</keyword>
<dbReference type="SUPFAM" id="SSF56726">
    <property type="entry name" value="DNA topoisomerase IV, alpha subunit"/>
    <property type="match status" value="1"/>
</dbReference>
<accession>A0ABN0XMT7</accession>
<sequence>MELNRRDINTLSRFLQDQECLQKRFGSALTQWLVDNYGDLFRQQGQICSFSSEQKRRLREELQKDYPRFDWLQGLETGLERLAVTARLNQEKLADIRPDDDFVLVRQRDGLMHTCGLNLQLPPQCSLRLPVELLLQTPPKQILVVENLDVFDHCQQACVADDIAGSLLVYRGHNRLNSGLKKLLTHLPPHTQVIMFSDLDPKGLEIAISLPMVTHMLLPANRCEQLIMRSSPGVFKKQAKACAFLRRQLTNGWQPWTDWVLSGRLAIMQQHFLQMGTELISVPR</sequence>
<dbReference type="InterPro" id="IPR055705">
    <property type="entry name" value="DUF7281"/>
</dbReference>
<dbReference type="RefSeq" id="WP_343846776.1">
    <property type="nucleotide sequence ID" value="NZ_BAAAEI010000023.1"/>
</dbReference>
<protein>
    <recommendedName>
        <fullName evidence="1">DUF7281 domain-containing protein</fullName>
    </recommendedName>
</protein>
<name>A0ABN0XMT7_9ALTE</name>
<evidence type="ECO:0000313" key="2">
    <source>
        <dbReference type="EMBL" id="GAA0368282.1"/>
    </source>
</evidence>